<gene>
    <name evidence="1" type="ORF">NUW58_g1095</name>
</gene>
<accession>A0ACC1PLP6</accession>
<dbReference type="EMBL" id="JAPDGR010000110">
    <property type="protein sequence ID" value="KAJ2996046.1"/>
    <property type="molecule type" value="Genomic_DNA"/>
</dbReference>
<proteinExistence type="predicted"/>
<name>A0ACC1PLP6_9PEZI</name>
<evidence type="ECO:0000313" key="2">
    <source>
        <dbReference type="Proteomes" id="UP001143856"/>
    </source>
</evidence>
<comment type="caution">
    <text evidence="1">The sequence shown here is derived from an EMBL/GenBank/DDBJ whole genome shotgun (WGS) entry which is preliminary data.</text>
</comment>
<protein>
    <submittedName>
        <fullName evidence="1">Uncharacterized protein</fullName>
    </submittedName>
</protein>
<keyword evidence="2" id="KW-1185">Reference proteome</keyword>
<reference evidence="1" key="1">
    <citation type="submission" date="2022-10" db="EMBL/GenBank/DDBJ databases">
        <title>Genome Sequence of Xylaria curta.</title>
        <authorList>
            <person name="Buettner E."/>
        </authorList>
    </citation>
    <scope>NUCLEOTIDE SEQUENCE</scope>
    <source>
        <strain evidence="1">Babe10</strain>
    </source>
</reference>
<sequence>MYLNLLFQFMDNEITNLAAWVIFRPGDILFTTVMGHAWLLRCTKTMYEENARIGPYFEVHCIYTDHDGKTVGVANHKILLIQKQDFGAENPATITELPIPPKKYAEEKSIEKRLEERGDLFLGFRGYTVQSYDGLAQYIKEPPWSWWHYDMASAAPIWLPYTETGRVVLDKATFQEDYSSKTPRVTKADPEPLLCPSFTIGCSLAKKEWCHFLKLVLEVLVTSHSYPENARDQPEQKGKGLVVLLHGSPGSGKTLSAESSAELTHRALTRNDCKSASPHYRINPFLSSRKFIFECNLWRLLQYATLWKAIVVLDEADVFLEMREEKAGNAERNALVAIFLRELEYFSGIIFLTTNRVETFDWAMKSRIYLALRFLSPGATVRQQMWTQALRAIPAEELGVGDVSQAVEILADRHLNGREIYSTLNTARTIATFEHKKLLLEYIQKVLKVRDSFDKKLTEEPDDYRSD</sequence>
<evidence type="ECO:0000313" key="1">
    <source>
        <dbReference type="EMBL" id="KAJ2996046.1"/>
    </source>
</evidence>
<organism evidence="1 2">
    <name type="scientific">Xylaria curta</name>
    <dbReference type="NCBI Taxonomy" id="42375"/>
    <lineage>
        <taxon>Eukaryota</taxon>
        <taxon>Fungi</taxon>
        <taxon>Dikarya</taxon>
        <taxon>Ascomycota</taxon>
        <taxon>Pezizomycotina</taxon>
        <taxon>Sordariomycetes</taxon>
        <taxon>Xylariomycetidae</taxon>
        <taxon>Xylariales</taxon>
        <taxon>Xylariaceae</taxon>
        <taxon>Xylaria</taxon>
    </lineage>
</organism>
<dbReference type="Proteomes" id="UP001143856">
    <property type="component" value="Unassembled WGS sequence"/>
</dbReference>